<evidence type="ECO:0000313" key="1">
    <source>
        <dbReference type="EMBL" id="GAA0393863.1"/>
    </source>
</evidence>
<reference evidence="1 2" key="1">
    <citation type="journal article" date="2019" name="Int. J. Syst. Evol. Microbiol.">
        <title>The Global Catalogue of Microorganisms (GCM) 10K type strain sequencing project: providing services to taxonomists for standard genome sequencing and annotation.</title>
        <authorList>
            <consortium name="The Broad Institute Genomics Platform"/>
            <consortium name="The Broad Institute Genome Sequencing Center for Infectious Disease"/>
            <person name="Wu L."/>
            <person name="Ma J."/>
        </authorList>
    </citation>
    <scope>NUCLEOTIDE SEQUENCE [LARGE SCALE GENOMIC DNA]</scope>
    <source>
        <strain evidence="1 2">JCM 12774</strain>
    </source>
</reference>
<name>A0ABN0YFH4_9BACL</name>
<gene>
    <name evidence="1" type="ORF">GCM10008933_25870</name>
</gene>
<dbReference type="Proteomes" id="UP001500340">
    <property type="component" value="Unassembled WGS sequence"/>
</dbReference>
<accession>A0ABN0YFH4</accession>
<sequence length="65" mass="7414">MAKAVQRATDSDKAMIFFIVELPFEYVRYAVREKRESPVNEEVSEGPSNLIILNVSLLKKVSENI</sequence>
<comment type="caution">
    <text evidence="1">The sequence shown here is derived from an EMBL/GenBank/DDBJ whole genome shotgun (WGS) entry which is preliminary data.</text>
</comment>
<organism evidence="1 2">
    <name type="scientific">Paenibacillus motobuensis</name>
    <dbReference type="NCBI Taxonomy" id="295324"/>
    <lineage>
        <taxon>Bacteria</taxon>
        <taxon>Bacillati</taxon>
        <taxon>Bacillota</taxon>
        <taxon>Bacilli</taxon>
        <taxon>Bacillales</taxon>
        <taxon>Paenibacillaceae</taxon>
        <taxon>Paenibacillus</taxon>
    </lineage>
</organism>
<evidence type="ECO:0000313" key="2">
    <source>
        <dbReference type="Proteomes" id="UP001500340"/>
    </source>
</evidence>
<keyword evidence="2" id="KW-1185">Reference proteome</keyword>
<protein>
    <submittedName>
        <fullName evidence="1">Uncharacterized protein</fullName>
    </submittedName>
</protein>
<dbReference type="EMBL" id="BAAACX010000009">
    <property type="protein sequence ID" value="GAA0393863.1"/>
    <property type="molecule type" value="Genomic_DNA"/>
</dbReference>
<proteinExistence type="predicted"/>